<keyword evidence="4" id="KW-1185">Reference proteome</keyword>
<evidence type="ECO:0000313" key="5">
    <source>
        <dbReference type="Proteomes" id="UP000290189"/>
    </source>
</evidence>
<protein>
    <submittedName>
        <fullName evidence="2">Uncharacterized protein</fullName>
    </submittedName>
</protein>
<dbReference type="EMBL" id="CDSF01000101">
    <property type="protein sequence ID" value="CEP00374.1"/>
    <property type="molecule type" value="Genomic_DNA"/>
</dbReference>
<feature type="region of interest" description="Disordered" evidence="1">
    <location>
        <begin position="1"/>
        <end position="74"/>
    </location>
</feature>
<reference evidence="3 5" key="2">
    <citation type="submission" date="2018-03" db="EMBL/GenBank/DDBJ databases">
        <authorList>
            <person name="Fogelqvist J."/>
        </authorList>
    </citation>
    <scope>NUCLEOTIDE SEQUENCE [LARGE SCALE GENOMIC DNA]</scope>
</reference>
<name>A0A0G4IZ35_PLABS</name>
<evidence type="ECO:0000313" key="3">
    <source>
        <dbReference type="EMBL" id="SPQ94115.1"/>
    </source>
</evidence>
<evidence type="ECO:0000256" key="1">
    <source>
        <dbReference type="SAM" id="MobiDB-lite"/>
    </source>
</evidence>
<gene>
    <name evidence="2" type="ORF">PBRA_001428</name>
    <name evidence="3" type="ORF">PLBR_LOCUS1330</name>
</gene>
<evidence type="ECO:0000313" key="4">
    <source>
        <dbReference type="Proteomes" id="UP000039324"/>
    </source>
</evidence>
<dbReference type="EMBL" id="OVEO01000002">
    <property type="protein sequence ID" value="SPQ94115.1"/>
    <property type="molecule type" value="Genomic_DNA"/>
</dbReference>
<keyword evidence="3" id="KW-0496">Mitochondrion</keyword>
<feature type="compositionally biased region" description="Low complexity" evidence="1">
    <location>
        <begin position="36"/>
        <end position="50"/>
    </location>
</feature>
<reference evidence="2 4" key="1">
    <citation type="submission" date="2015-02" db="EMBL/GenBank/DDBJ databases">
        <authorList>
            <person name="Chooi Y.-H."/>
        </authorList>
    </citation>
    <scope>NUCLEOTIDE SEQUENCE [LARGE SCALE GENOMIC DNA]</scope>
    <source>
        <strain evidence="2">E3</strain>
    </source>
</reference>
<dbReference type="AlphaFoldDB" id="A0A0G4IZ35"/>
<organism evidence="2 4">
    <name type="scientific">Plasmodiophora brassicae</name>
    <name type="common">Clubroot disease agent</name>
    <dbReference type="NCBI Taxonomy" id="37360"/>
    <lineage>
        <taxon>Eukaryota</taxon>
        <taxon>Sar</taxon>
        <taxon>Rhizaria</taxon>
        <taxon>Endomyxa</taxon>
        <taxon>Phytomyxea</taxon>
        <taxon>Plasmodiophorida</taxon>
        <taxon>Plasmodiophoridae</taxon>
        <taxon>Plasmodiophora</taxon>
    </lineage>
</organism>
<feature type="compositionally biased region" description="Polar residues" evidence="1">
    <location>
        <begin position="52"/>
        <end position="68"/>
    </location>
</feature>
<dbReference type="Proteomes" id="UP000039324">
    <property type="component" value="Unassembled WGS sequence"/>
</dbReference>
<accession>A0A0G4IZ35</accession>
<dbReference type="Proteomes" id="UP000290189">
    <property type="component" value="Unassembled WGS sequence"/>
</dbReference>
<sequence>MRSKAKAMAPENERVFWKGGGLAEASSQADEDNAGSSADSSTTSSFPPFAQDTCSEETSAMASEQALQRSEAPGGTLSRAVRHNLLAQWGVPPADKAVVRQIAEQFRRRLPESDLSIGDILPQRVLSRQAELYSMIASLRGRVLTSTNPEEIKSLVDAFSMHSTELLRDDMVIVSRTRAMWVENKFAAMHASCVRRKAAKPMLVQEDTVKSAFRHVAPSS</sequence>
<proteinExistence type="predicted"/>
<geneLocation type="mitochondrion" evidence="3"/>
<evidence type="ECO:0000313" key="2">
    <source>
        <dbReference type="EMBL" id="CEP00374.1"/>
    </source>
</evidence>